<dbReference type="EMBL" id="LVVM01006070">
    <property type="protein sequence ID" value="OJA08991.1"/>
    <property type="molecule type" value="Genomic_DNA"/>
</dbReference>
<dbReference type="AlphaFoldDB" id="A0A1J8PK88"/>
<keyword evidence="2" id="KW-1133">Transmembrane helix</keyword>
<protein>
    <submittedName>
        <fullName evidence="3">Uncharacterized protein</fullName>
    </submittedName>
</protein>
<evidence type="ECO:0000256" key="2">
    <source>
        <dbReference type="SAM" id="Phobius"/>
    </source>
</evidence>
<name>A0A1J8PK88_9AGAM</name>
<feature type="transmembrane region" description="Helical" evidence="2">
    <location>
        <begin position="84"/>
        <end position="103"/>
    </location>
</feature>
<proteinExistence type="predicted"/>
<gene>
    <name evidence="3" type="ORF">AZE42_11044</name>
</gene>
<dbReference type="Proteomes" id="UP000183567">
    <property type="component" value="Unassembled WGS sequence"/>
</dbReference>
<reference evidence="3 4" key="1">
    <citation type="submission" date="2016-03" db="EMBL/GenBank/DDBJ databases">
        <title>Comparative genomics of the ectomycorrhizal sister species Rhizopogon vinicolor and Rhizopogon vesiculosus (Basidiomycota: Boletales) reveals a divergence of the mating type B locus.</title>
        <authorList>
            <person name="Mujic A.B."/>
            <person name="Kuo A."/>
            <person name="Tritt A."/>
            <person name="Lipzen A."/>
            <person name="Chen C."/>
            <person name="Johnson J."/>
            <person name="Sharma A."/>
            <person name="Barry K."/>
            <person name="Grigoriev I.V."/>
            <person name="Spatafora J.W."/>
        </authorList>
    </citation>
    <scope>NUCLEOTIDE SEQUENCE [LARGE SCALE GENOMIC DNA]</scope>
    <source>
        <strain evidence="3 4">AM-OR11-056</strain>
    </source>
</reference>
<evidence type="ECO:0000256" key="1">
    <source>
        <dbReference type="SAM" id="MobiDB-lite"/>
    </source>
</evidence>
<dbReference type="STRING" id="180088.A0A1J8PK88"/>
<sequence length="227" mass="25026">MQVKSESGDNDVGELTQDSEVPGGYTSPVQLDKCDLTSASGTVTNDDSKKCMKAVFKDNEQLKRLEALSYIIDISFRAVQRMRVLLSILFLSILAFVMMHFSGTLRTALTPICYLSFVSKSALCAPLNPDILRHVKWADFPLLMEVQSSKLEQLLEDSFGGSELSFNIGACNFPTNYTNPIINLNSIIHLESSHVLVDLLTMLDKDAKKTAWGLIKLSSKAGNAVDK</sequence>
<keyword evidence="4" id="KW-1185">Reference proteome</keyword>
<organism evidence="3 4">
    <name type="scientific">Rhizopogon vesiculosus</name>
    <dbReference type="NCBI Taxonomy" id="180088"/>
    <lineage>
        <taxon>Eukaryota</taxon>
        <taxon>Fungi</taxon>
        <taxon>Dikarya</taxon>
        <taxon>Basidiomycota</taxon>
        <taxon>Agaricomycotina</taxon>
        <taxon>Agaricomycetes</taxon>
        <taxon>Agaricomycetidae</taxon>
        <taxon>Boletales</taxon>
        <taxon>Suillineae</taxon>
        <taxon>Rhizopogonaceae</taxon>
        <taxon>Rhizopogon</taxon>
    </lineage>
</organism>
<accession>A0A1J8PK88</accession>
<evidence type="ECO:0000313" key="3">
    <source>
        <dbReference type="EMBL" id="OJA08991.1"/>
    </source>
</evidence>
<comment type="caution">
    <text evidence="3">The sequence shown here is derived from an EMBL/GenBank/DDBJ whole genome shotgun (WGS) entry which is preliminary data.</text>
</comment>
<keyword evidence="2" id="KW-0472">Membrane</keyword>
<feature type="region of interest" description="Disordered" evidence="1">
    <location>
        <begin position="1"/>
        <end position="29"/>
    </location>
</feature>
<keyword evidence="2" id="KW-0812">Transmembrane</keyword>
<dbReference type="OrthoDB" id="4179406at2759"/>
<evidence type="ECO:0000313" key="4">
    <source>
        <dbReference type="Proteomes" id="UP000183567"/>
    </source>
</evidence>